<accession>A0AA35USF9</accession>
<evidence type="ECO:0000313" key="3">
    <source>
        <dbReference type="Proteomes" id="UP001176960"/>
    </source>
</evidence>
<dbReference type="Proteomes" id="UP001176960">
    <property type="component" value="Unassembled WGS sequence"/>
</dbReference>
<proteinExistence type="predicted"/>
<protein>
    <submittedName>
        <fullName evidence="2">Uncharacterized protein</fullName>
    </submittedName>
</protein>
<keyword evidence="1" id="KW-1133">Transmembrane helix</keyword>
<organism evidence="2 3">
    <name type="scientific">Brytella acorum</name>
    <dbReference type="NCBI Taxonomy" id="2959299"/>
    <lineage>
        <taxon>Bacteria</taxon>
        <taxon>Pseudomonadati</taxon>
        <taxon>Pseudomonadota</taxon>
        <taxon>Alphaproteobacteria</taxon>
        <taxon>Acetobacterales</taxon>
        <taxon>Acetobacteraceae</taxon>
        <taxon>Brytella</taxon>
    </lineage>
</organism>
<reference evidence="2" key="1">
    <citation type="submission" date="2023-03" db="EMBL/GenBank/DDBJ databases">
        <authorList>
            <person name="Cleenwerck I."/>
        </authorList>
    </citation>
    <scope>NUCLEOTIDE SEQUENCE</scope>
    <source>
        <strain evidence="2">LMG 32879</strain>
    </source>
</reference>
<evidence type="ECO:0000313" key="2">
    <source>
        <dbReference type="EMBL" id="CAI9121350.1"/>
    </source>
</evidence>
<keyword evidence="1" id="KW-0472">Membrane</keyword>
<keyword evidence="3" id="KW-1185">Reference proteome</keyword>
<comment type="caution">
    <text evidence="2">The sequence shown here is derived from an EMBL/GenBank/DDBJ whole genome shotgun (WGS) entry which is preliminary data.</text>
</comment>
<dbReference type="AlphaFoldDB" id="A0AA35USF9"/>
<sequence length="54" mass="5718">MDDKNDVADFVADLSGDAVEDEMESGKPARSISLQLAGFAVLMGIILAAVFLLF</sequence>
<name>A0AA35USF9_9PROT</name>
<feature type="transmembrane region" description="Helical" evidence="1">
    <location>
        <begin position="32"/>
        <end position="53"/>
    </location>
</feature>
<gene>
    <name evidence="2" type="ORF">LMG32879_002197</name>
</gene>
<dbReference type="EMBL" id="CATKSH010000014">
    <property type="protein sequence ID" value="CAI9121350.1"/>
    <property type="molecule type" value="Genomic_DNA"/>
</dbReference>
<dbReference type="RefSeq" id="WP_289840710.1">
    <property type="nucleotide sequence ID" value="NZ_CATKSH010000014.1"/>
</dbReference>
<keyword evidence="1" id="KW-0812">Transmembrane</keyword>
<evidence type="ECO:0000256" key="1">
    <source>
        <dbReference type="SAM" id="Phobius"/>
    </source>
</evidence>